<name>A0A1X0NW22_9TRYP</name>
<keyword evidence="2" id="KW-0732">Signal</keyword>
<reference evidence="3 4" key="1">
    <citation type="submission" date="2017-03" db="EMBL/GenBank/DDBJ databases">
        <title>An alternative strategy for trypanosome survival in the mammalian bloodstream revealed through genome and transcriptome analysis of the ubiquitous bovine parasite Trypanosoma (Megatrypanum) theileri.</title>
        <authorList>
            <person name="Kelly S."/>
            <person name="Ivens A."/>
            <person name="Mott A."/>
            <person name="O'Neill E."/>
            <person name="Emms D."/>
            <person name="Macleod O."/>
            <person name="Voorheis P."/>
            <person name="Matthews J."/>
            <person name="Matthews K."/>
            <person name="Carrington M."/>
        </authorList>
    </citation>
    <scope>NUCLEOTIDE SEQUENCE [LARGE SCALE GENOMIC DNA]</scope>
    <source>
        <strain evidence="3">Edinburgh</strain>
    </source>
</reference>
<dbReference type="Proteomes" id="UP000192257">
    <property type="component" value="Unassembled WGS sequence"/>
</dbReference>
<organism evidence="3 4">
    <name type="scientific">Trypanosoma theileri</name>
    <dbReference type="NCBI Taxonomy" id="67003"/>
    <lineage>
        <taxon>Eukaryota</taxon>
        <taxon>Discoba</taxon>
        <taxon>Euglenozoa</taxon>
        <taxon>Kinetoplastea</taxon>
        <taxon>Metakinetoplastina</taxon>
        <taxon>Trypanosomatida</taxon>
        <taxon>Trypanosomatidae</taxon>
        <taxon>Trypanosoma</taxon>
    </lineage>
</organism>
<feature type="chain" id="PRO_5012778040" description="Mucin-associated surface protein (MASP)" evidence="2">
    <location>
        <begin position="22"/>
        <end position="363"/>
    </location>
</feature>
<feature type="region of interest" description="Disordered" evidence="1">
    <location>
        <begin position="268"/>
        <end position="340"/>
    </location>
</feature>
<evidence type="ECO:0000256" key="2">
    <source>
        <dbReference type="SAM" id="SignalP"/>
    </source>
</evidence>
<dbReference type="RefSeq" id="XP_028882804.1">
    <property type="nucleotide sequence ID" value="XM_029025821.1"/>
</dbReference>
<dbReference type="EMBL" id="NBCO01000015">
    <property type="protein sequence ID" value="ORC88738.1"/>
    <property type="molecule type" value="Genomic_DNA"/>
</dbReference>
<evidence type="ECO:0000256" key="1">
    <source>
        <dbReference type="SAM" id="MobiDB-lite"/>
    </source>
</evidence>
<proteinExistence type="predicted"/>
<keyword evidence="4" id="KW-1185">Reference proteome</keyword>
<feature type="compositionally biased region" description="Polar residues" evidence="1">
    <location>
        <begin position="292"/>
        <end position="304"/>
    </location>
</feature>
<evidence type="ECO:0008006" key="5">
    <source>
        <dbReference type="Google" id="ProtNLM"/>
    </source>
</evidence>
<feature type="compositionally biased region" description="Low complexity" evidence="1">
    <location>
        <begin position="323"/>
        <end position="340"/>
    </location>
</feature>
<feature type="signal peptide" evidence="2">
    <location>
        <begin position="1"/>
        <end position="21"/>
    </location>
</feature>
<comment type="caution">
    <text evidence="3">The sequence shown here is derived from an EMBL/GenBank/DDBJ whole genome shotgun (WGS) entry which is preliminary data.</text>
</comment>
<feature type="region of interest" description="Disordered" evidence="1">
    <location>
        <begin position="202"/>
        <end position="241"/>
    </location>
</feature>
<dbReference type="AlphaFoldDB" id="A0A1X0NW22"/>
<evidence type="ECO:0000313" key="4">
    <source>
        <dbReference type="Proteomes" id="UP000192257"/>
    </source>
</evidence>
<dbReference type="VEuPathDB" id="TriTrypDB:TM35_000151690"/>
<dbReference type="GeneID" id="39985601"/>
<accession>A0A1X0NW22</accession>
<evidence type="ECO:0000313" key="3">
    <source>
        <dbReference type="EMBL" id="ORC88738.1"/>
    </source>
</evidence>
<gene>
    <name evidence="3" type="ORF">TM35_000151690</name>
</gene>
<sequence>MGKMMRHVVCLLVLMLCCAYGCVSAPAATQPSTKDHAGRQKPFQDLVVPGTGVSVPGAKLSEPRGSHTVGDNALKNCPGKVDKNGACVPGADATTMGPGSDVASGVPTATSMYPGVIDSHGGALKDKRDAVLVLKTDEKVQLPESGVSPSGVTDTSKASLLSRPVTVGNRNHTPVGPDAAAVPGYPNGVPPTINDVPVSQGEQAGVPGATYPRAKHDDRVTVHPATPVSNTADGQPKFPGVDPKVAPADPVTDYPGVNQTLLHVGGAPTVAINRGSGPIPPPPPEVSPSGREASTTTQREQNGTPAAESESTSTQEEGDAENTESTTTNSTTSPETSDSSIISSVWVRVPLLIVVTLACILVC</sequence>
<protein>
    <recommendedName>
        <fullName evidence="5">Mucin-associated surface protein (MASP)</fullName>
    </recommendedName>
</protein>